<dbReference type="InterPro" id="IPR001128">
    <property type="entry name" value="Cyt_P450"/>
</dbReference>
<evidence type="ECO:0000313" key="1">
    <source>
        <dbReference type="EMBL" id="KAL1620250.1"/>
    </source>
</evidence>
<comment type="caution">
    <text evidence="1">The sequence shown here is derived from an EMBL/GenBank/DDBJ whole genome shotgun (WGS) entry which is preliminary data.</text>
</comment>
<gene>
    <name evidence="1" type="ORF">SLS56_009742</name>
</gene>
<name>A0ABR3SGF8_9PEZI</name>
<evidence type="ECO:0000313" key="2">
    <source>
        <dbReference type="Proteomes" id="UP001521116"/>
    </source>
</evidence>
<proteinExistence type="predicted"/>
<keyword evidence="2" id="KW-1185">Reference proteome</keyword>
<dbReference type="InterPro" id="IPR036396">
    <property type="entry name" value="Cyt_P450_sf"/>
</dbReference>
<sequence length="154" mass="17110">MVLWDEALPPCSVKRPGSGPLSYRDSLALILAMGPNLVSRITSPAKLARVGQAIVSFKEFMVRDREEENKATAGRRVTREDLMTKHVRASVEFAAGGDGPEETDGKPRADLSQEEIFGNMFVFNFAEHDSTAHSLTYVFYLLAAHPEVQDWVNE</sequence>
<organism evidence="1 2">
    <name type="scientific">Neofusicoccum ribis</name>
    <dbReference type="NCBI Taxonomy" id="45134"/>
    <lineage>
        <taxon>Eukaryota</taxon>
        <taxon>Fungi</taxon>
        <taxon>Dikarya</taxon>
        <taxon>Ascomycota</taxon>
        <taxon>Pezizomycotina</taxon>
        <taxon>Dothideomycetes</taxon>
        <taxon>Dothideomycetes incertae sedis</taxon>
        <taxon>Botryosphaeriales</taxon>
        <taxon>Botryosphaeriaceae</taxon>
        <taxon>Neofusicoccum</taxon>
    </lineage>
</organism>
<dbReference type="SUPFAM" id="SSF48264">
    <property type="entry name" value="Cytochrome P450"/>
    <property type="match status" value="1"/>
</dbReference>
<dbReference type="Gene3D" id="1.10.630.10">
    <property type="entry name" value="Cytochrome P450"/>
    <property type="match status" value="1"/>
</dbReference>
<reference evidence="1 2" key="1">
    <citation type="submission" date="2024-02" db="EMBL/GenBank/DDBJ databases">
        <title>De novo assembly and annotation of 12 fungi associated with fruit tree decline syndrome in Ontario, Canada.</title>
        <authorList>
            <person name="Sulman M."/>
            <person name="Ellouze W."/>
            <person name="Ilyukhin E."/>
        </authorList>
    </citation>
    <scope>NUCLEOTIDE SEQUENCE [LARGE SCALE GENOMIC DNA]</scope>
    <source>
        <strain evidence="1 2">M1-105</strain>
    </source>
</reference>
<dbReference type="Proteomes" id="UP001521116">
    <property type="component" value="Unassembled WGS sequence"/>
</dbReference>
<dbReference type="Pfam" id="PF00067">
    <property type="entry name" value="p450"/>
    <property type="match status" value="1"/>
</dbReference>
<evidence type="ECO:0008006" key="3">
    <source>
        <dbReference type="Google" id="ProtNLM"/>
    </source>
</evidence>
<protein>
    <recommendedName>
        <fullName evidence="3">Cytochrome P450</fullName>
    </recommendedName>
</protein>
<accession>A0ABR3SGF8</accession>
<dbReference type="EMBL" id="JAJVDC020000171">
    <property type="protein sequence ID" value="KAL1620250.1"/>
    <property type="molecule type" value="Genomic_DNA"/>
</dbReference>